<accession>A0A2W0H615</accession>
<comment type="caution">
    <text evidence="6">The sequence shown here is derived from an EMBL/GenBank/DDBJ whole genome shotgun (WGS) entry which is preliminary data.</text>
</comment>
<evidence type="ECO:0000313" key="7">
    <source>
        <dbReference type="Proteomes" id="UP000248066"/>
    </source>
</evidence>
<dbReference type="SUPFAM" id="SSF56300">
    <property type="entry name" value="Metallo-dependent phosphatases"/>
    <property type="match status" value="1"/>
</dbReference>
<evidence type="ECO:0000256" key="1">
    <source>
        <dbReference type="ARBA" id="ARBA00008950"/>
    </source>
</evidence>
<evidence type="ECO:0000256" key="3">
    <source>
        <dbReference type="ARBA" id="ARBA00022801"/>
    </source>
</evidence>
<keyword evidence="7" id="KW-1185">Reference proteome</keyword>
<dbReference type="GO" id="GO:0016787">
    <property type="term" value="F:hydrolase activity"/>
    <property type="evidence" value="ECO:0007669"/>
    <property type="project" value="UniProtKB-UniRule"/>
</dbReference>
<comment type="cofactor">
    <cofactor evidence="4">
        <name>a divalent metal cation</name>
        <dbReference type="ChEBI" id="CHEBI:60240"/>
    </cofactor>
</comment>
<keyword evidence="3" id="KW-0378">Hydrolase</keyword>
<dbReference type="Proteomes" id="UP000248066">
    <property type="component" value="Unassembled WGS sequence"/>
</dbReference>
<evidence type="ECO:0000259" key="5">
    <source>
        <dbReference type="Pfam" id="PF12850"/>
    </source>
</evidence>
<dbReference type="Gene3D" id="3.60.21.10">
    <property type="match status" value="1"/>
</dbReference>
<dbReference type="OrthoDB" id="9800565at2"/>
<evidence type="ECO:0000256" key="2">
    <source>
        <dbReference type="ARBA" id="ARBA00022723"/>
    </source>
</evidence>
<evidence type="ECO:0000313" key="6">
    <source>
        <dbReference type="EMBL" id="PYZ97304.1"/>
    </source>
</evidence>
<comment type="similarity">
    <text evidence="1 4">Belongs to the metallophosphoesterase superfamily. YfcE family.</text>
</comment>
<dbReference type="PROSITE" id="PS01269">
    <property type="entry name" value="UPF0025"/>
    <property type="match status" value="1"/>
</dbReference>
<dbReference type="EC" id="3.1.4.-" evidence="4"/>
<reference evidence="6 7" key="1">
    <citation type="submission" date="2017-10" db="EMBL/GenBank/DDBJ databases">
        <title>Bacillus sp. nov., a halophilic bacterium isolated from a Yangshapao Lake.</title>
        <authorList>
            <person name="Wang H."/>
        </authorList>
    </citation>
    <scope>NUCLEOTIDE SEQUENCE [LARGE SCALE GENOMIC DNA]</scope>
    <source>
        <strain evidence="6 7">YSP-3</strain>
    </source>
</reference>
<gene>
    <name evidence="6" type="ORF">CR205_01485</name>
</gene>
<dbReference type="NCBIfam" id="TIGR00040">
    <property type="entry name" value="yfcE"/>
    <property type="match status" value="1"/>
</dbReference>
<organism evidence="6 7">
    <name type="scientific">Alteribacter lacisalsi</name>
    <dbReference type="NCBI Taxonomy" id="2045244"/>
    <lineage>
        <taxon>Bacteria</taxon>
        <taxon>Bacillati</taxon>
        <taxon>Bacillota</taxon>
        <taxon>Bacilli</taxon>
        <taxon>Bacillales</taxon>
        <taxon>Bacillaceae</taxon>
        <taxon>Alteribacter</taxon>
    </lineage>
</organism>
<dbReference type="InterPro" id="IPR000979">
    <property type="entry name" value="Phosphodiesterase_MJ0936/Vps29"/>
</dbReference>
<dbReference type="InterPro" id="IPR020935">
    <property type="entry name" value="PdiEstase_YfcE_CS"/>
</dbReference>
<dbReference type="GO" id="GO:0046872">
    <property type="term" value="F:metal ion binding"/>
    <property type="evidence" value="ECO:0007669"/>
    <property type="project" value="UniProtKB-KW"/>
</dbReference>
<dbReference type="EMBL" id="PDOF01000001">
    <property type="protein sequence ID" value="PYZ97304.1"/>
    <property type="molecule type" value="Genomic_DNA"/>
</dbReference>
<dbReference type="InterPro" id="IPR029052">
    <property type="entry name" value="Metallo-depent_PP-like"/>
</dbReference>
<protein>
    <recommendedName>
        <fullName evidence="4">Phosphoesterase</fullName>
        <ecNumber evidence="4">3.1.4.-</ecNumber>
    </recommendedName>
</protein>
<feature type="domain" description="Calcineurin-like phosphoesterase" evidence="5">
    <location>
        <begin position="1"/>
        <end position="146"/>
    </location>
</feature>
<dbReference type="Pfam" id="PF12850">
    <property type="entry name" value="Metallophos_2"/>
    <property type="match status" value="1"/>
</dbReference>
<proteinExistence type="inferred from homology"/>
<dbReference type="InterPro" id="IPR041802">
    <property type="entry name" value="MPP_YfcE"/>
</dbReference>
<dbReference type="AlphaFoldDB" id="A0A2W0H615"/>
<dbReference type="RefSeq" id="WP_110516249.1">
    <property type="nucleotide sequence ID" value="NZ_PDOF01000001.1"/>
</dbReference>
<dbReference type="PANTHER" id="PTHR11124">
    <property type="entry name" value="VACUOLAR SORTING PROTEIN VPS29"/>
    <property type="match status" value="1"/>
</dbReference>
<name>A0A2W0H615_9BACI</name>
<dbReference type="InterPro" id="IPR024654">
    <property type="entry name" value="Calcineurin-like_PHP_lpxH"/>
</dbReference>
<keyword evidence="2 4" id="KW-0479">Metal-binding</keyword>
<evidence type="ECO:0000256" key="4">
    <source>
        <dbReference type="RuleBase" id="RU362039"/>
    </source>
</evidence>
<sequence>MRALIISDSHGWREELKTVVNRHRDEADLIIHCGDSELDGTAPELDGVQTVKGNCDFGGDFPEERVDEAQGVRFFTGHGHLLNVKMSSLQLKYKGQEHGADVVCYGHSHVPETFEEEGLIFINPGSIRLPRGSVDFGTYALLDVSDESVQVSFRSFEGEPVEELSRTFSRIR</sequence>
<dbReference type="CDD" id="cd00841">
    <property type="entry name" value="MPP_YfcE"/>
    <property type="match status" value="1"/>
</dbReference>